<gene>
    <name evidence="2" type="ORF">H9L42_02735</name>
</gene>
<name>A0A923NIR1_9FIRM</name>
<protein>
    <recommendedName>
        <fullName evidence="1">DUF1980 domain-containing protein</fullName>
    </recommendedName>
</protein>
<dbReference type="EMBL" id="JACRYT010000001">
    <property type="protein sequence ID" value="MBC6678741.1"/>
    <property type="molecule type" value="Genomic_DNA"/>
</dbReference>
<reference evidence="2" key="1">
    <citation type="submission" date="2020-08" db="EMBL/GenBank/DDBJ databases">
        <title>Genome public.</title>
        <authorList>
            <person name="Liu C."/>
            <person name="Sun Q."/>
        </authorList>
    </citation>
    <scope>NUCLEOTIDE SEQUENCE</scope>
    <source>
        <strain evidence="2">BX12</strain>
    </source>
</reference>
<dbReference type="Pfam" id="PF21537">
    <property type="entry name" value="DUF1980_C"/>
    <property type="match status" value="1"/>
</dbReference>
<dbReference type="SUPFAM" id="SSF52540">
    <property type="entry name" value="P-loop containing nucleoside triphosphate hydrolases"/>
    <property type="match status" value="1"/>
</dbReference>
<accession>A0A923NIR1</accession>
<dbReference type="InterPro" id="IPR048447">
    <property type="entry name" value="DUF1980_C"/>
</dbReference>
<feature type="domain" description="DUF1980" evidence="1">
    <location>
        <begin position="181"/>
        <end position="308"/>
    </location>
</feature>
<dbReference type="InterPro" id="IPR027417">
    <property type="entry name" value="P-loop_NTPase"/>
</dbReference>
<sequence length="313" mass="36688">MEIPVYLFTGLLESGKTTLIQEVAGEEDFLEPGTTVLVQCEEGEESFSEAFLKEYRIVLLEIEEPEELNEMFWKRCEKEYRPAQILIEYNGMWEMEKLFKSGIPGEWFIGGVYSTVNAETAELYISNMRKQFMEPLRDSNLIIFNRCGETFDRMKFRRSLKALNPQVQVAFERADGTMFGNEIEEMPFDYSGDTVEIEDMDYGLWYLDAMDHPDRYMGKEIRFTARYCASAKPDQKYFVPGRHIMTCCEDDIQFLGFICYFEGDMPFKHGDWVNVSVHFDYGECRMYGEEGPILRLIHIEEGKKPRQELVTFT</sequence>
<evidence type="ECO:0000259" key="1">
    <source>
        <dbReference type="Pfam" id="PF21537"/>
    </source>
</evidence>
<organism evidence="2 3">
    <name type="scientific">Zhenpiania hominis</name>
    <dbReference type="NCBI Taxonomy" id="2763644"/>
    <lineage>
        <taxon>Bacteria</taxon>
        <taxon>Bacillati</taxon>
        <taxon>Bacillota</taxon>
        <taxon>Clostridia</taxon>
        <taxon>Peptostreptococcales</taxon>
        <taxon>Anaerovoracaceae</taxon>
        <taxon>Zhenpiania</taxon>
    </lineage>
</organism>
<dbReference type="Gene3D" id="3.40.50.300">
    <property type="entry name" value="P-loop containing nucleotide triphosphate hydrolases"/>
    <property type="match status" value="1"/>
</dbReference>
<keyword evidence="3" id="KW-1185">Reference proteome</keyword>
<proteinExistence type="predicted"/>
<evidence type="ECO:0000313" key="3">
    <source>
        <dbReference type="Proteomes" id="UP000602647"/>
    </source>
</evidence>
<dbReference type="Proteomes" id="UP000602647">
    <property type="component" value="Unassembled WGS sequence"/>
</dbReference>
<dbReference type="RefSeq" id="WP_187301893.1">
    <property type="nucleotide sequence ID" value="NZ_JACRYT010000001.1"/>
</dbReference>
<dbReference type="AlphaFoldDB" id="A0A923NIR1"/>
<evidence type="ECO:0000313" key="2">
    <source>
        <dbReference type="EMBL" id="MBC6678741.1"/>
    </source>
</evidence>
<comment type="caution">
    <text evidence="2">The sequence shown here is derived from an EMBL/GenBank/DDBJ whole genome shotgun (WGS) entry which is preliminary data.</text>
</comment>